<evidence type="ECO:0000313" key="2">
    <source>
        <dbReference type="EMBL" id="KAG2485865.1"/>
    </source>
</evidence>
<sequence>MLLCNADAAWVINSGCPAHTGCKDGTCLASVAYTTTSGCGSDYVESTVSSVSSNCRWTGCSWGGCDDNEAEVSSSWCWYAYDERCCQIITYSTCRAYLPCTDDSTKADPVGGVLSSVGVFDASATADTPTNALVAAILSNFVYESTVGADTQDAFDANFRSRVLSRLGGTAMTSIWGDYDLEAIVVETWNAIWVVFAGSESTTDFLNDFASVTSTDSTDFSPNSVLVGQGFYDGYSSNRDAVLNLVTSKVQAAPGKKLWMAGHSLGGAYAVLFAARAQWQGLYVSGVYTFGSPKPGDEAFASVYTNNFGGLASRTYRYDMSGDPVTVLPYWFLDDTDAEPTHVGITRSLSSCARRLLAAQPGSLSAEQRSHLAAELRAAEAVARAAEAEVGTRGADANRRELGFSLGSFTNHGILEVYTYYILNCVLSPNDRSNVPSYAAILGFGS</sequence>
<comment type="caution">
    <text evidence="2">The sequence shown here is derived from an EMBL/GenBank/DDBJ whole genome shotgun (WGS) entry which is preliminary data.</text>
</comment>
<dbReference type="InterPro" id="IPR002921">
    <property type="entry name" value="Fungal_lipase-type"/>
</dbReference>
<dbReference type="SUPFAM" id="SSF53474">
    <property type="entry name" value="alpha/beta-Hydrolases"/>
    <property type="match status" value="1"/>
</dbReference>
<dbReference type="Gene3D" id="3.40.50.1820">
    <property type="entry name" value="alpha/beta hydrolase"/>
    <property type="match status" value="1"/>
</dbReference>
<evidence type="ECO:0000313" key="3">
    <source>
        <dbReference type="Proteomes" id="UP000612055"/>
    </source>
</evidence>
<proteinExistence type="predicted"/>
<accession>A0A835XLX7</accession>
<reference evidence="2" key="1">
    <citation type="journal article" date="2020" name="bioRxiv">
        <title>Comparative genomics of Chlamydomonas.</title>
        <authorList>
            <person name="Craig R.J."/>
            <person name="Hasan A.R."/>
            <person name="Ness R.W."/>
            <person name="Keightley P.D."/>
        </authorList>
    </citation>
    <scope>NUCLEOTIDE SEQUENCE</scope>
    <source>
        <strain evidence="2">CCAP 11/70</strain>
    </source>
</reference>
<organism evidence="2 3">
    <name type="scientific">Edaphochlamys debaryana</name>
    <dbReference type="NCBI Taxonomy" id="47281"/>
    <lineage>
        <taxon>Eukaryota</taxon>
        <taxon>Viridiplantae</taxon>
        <taxon>Chlorophyta</taxon>
        <taxon>core chlorophytes</taxon>
        <taxon>Chlorophyceae</taxon>
        <taxon>CS clade</taxon>
        <taxon>Chlamydomonadales</taxon>
        <taxon>Chlamydomonadales incertae sedis</taxon>
        <taxon>Edaphochlamys</taxon>
    </lineage>
</organism>
<feature type="domain" description="Fungal lipase-type" evidence="1">
    <location>
        <begin position="194"/>
        <end position="331"/>
    </location>
</feature>
<dbReference type="OrthoDB" id="535837at2759"/>
<dbReference type="PANTHER" id="PTHR45856">
    <property type="entry name" value="ALPHA/BETA-HYDROLASES SUPERFAMILY PROTEIN"/>
    <property type="match status" value="1"/>
</dbReference>
<protein>
    <recommendedName>
        <fullName evidence="1">Fungal lipase-type domain-containing protein</fullName>
    </recommendedName>
</protein>
<dbReference type="Pfam" id="PF01764">
    <property type="entry name" value="Lipase_3"/>
    <property type="match status" value="1"/>
</dbReference>
<dbReference type="AlphaFoldDB" id="A0A835XLX7"/>
<gene>
    <name evidence="2" type="ORF">HYH03_015448</name>
</gene>
<name>A0A835XLX7_9CHLO</name>
<dbReference type="CDD" id="cd00519">
    <property type="entry name" value="Lipase_3"/>
    <property type="match status" value="1"/>
</dbReference>
<dbReference type="InterPro" id="IPR029058">
    <property type="entry name" value="AB_hydrolase_fold"/>
</dbReference>
<evidence type="ECO:0000259" key="1">
    <source>
        <dbReference type="Pfam" id="PF01764"/>
    </source>
</evidence>
<dbReference type="PANTHER" id="PTHR45856:SF24">
    <property type="entry name" value="FUNGAL LIPASE-LIKE DOMAIN-CONTAINING PROTEIN"/>
    <property type="match status" value="1"/>
</dbReference>
<dbReference type="Proteomes" id="UP000612055">
    <property type="component" value="Unassembled WGS sequence"/>
</dbReference>
<dbReference type="EMBL" id="JAEHOE010000121">
    <property type="protein sequence ID" value="KAG2485865.1"/>
    <property type="molecule type" value="Genomic_DNA"/>
</dbReference>
<keyword evidence="3" id="KW-1185">Reference proteome</keyword>
<dbReference type="InterPro" id="IPR051218">
    <property type="entry name" value="Sec_MonoDiacylglyc_Lipase"/>
</dbReference>
<dbReference type="GO" id="GO:0006629">
    <property type="term" value="P:lipid metabolic process"/>
    <property type="evidence" value="ECO:0007669"/>
    <property type="project" value="InterPro"/>
</dbReference>